<proteinExistence type="predicted"/>
<protein>
    <submittedName>
        <fullName evidence="1">Uncharacterized protein</fullName>
    </submittedName>
</protein>
<name>A0ACB0JXP7_TRIPR</name>
<evidence type="ECO:0000313" key="2">
    <source>
        <dbReference type="Proteomes" id="UP001177021"/>
    </source>
</evidence>
<organism evidence="1 2">
    <name type="scientific">Trifolium pratense</name>
    <name type="common">Red clover</name>
    <dbReference type="NCBI Taxonomy" id="57577"/>
    <lineage>
        <taxon>Eukaryota</taxon>
        <taxon>Viridiplantae</taxon>
        <taxon>Streptophyta</taxon>
        <taxon>Embryophyta</taxon>
        <taxon>Tracheophyta</taxon>
        <taxon>Spermatophyta</taxon>
        <taxon>Magnoliopsida</taxon>
        <taxon>eudicotyledons</taxon>
        <taxon>Gunneridae</taxon>
        <taxon>Pentapetalae</taxon>
        <taxon>rosids</taxon>
        <taxon>fabids</taxon>
        <taxon>Fabales</taxon>
        <taxon>Fabaceae</taxon>
        <taxon>Papilionoideae</taxon>
        <taxon>50 kb inversion clade</taxon>
        <taxon>NPAAA clade</taxon>
        <taxon>Hologalegina</taxon>
        <taxon>IRL clade</taxon>
        <taxon>Trifolieae</taxon>
        <taxon>Trifolium</taxon>
    </lineage>
</organism>
<gene>
    <name evidence="1" type="ORF">MILVUS5_LOCUS17879</name>
</gene>
<evidence type="ECO:0000313" key="1">
    <source>
        <dbReference type="EMBL" id="CAJ2649882.1"/>
    </source>
</evidence>
<sequence length="133" mass="15260">MQDSPTGFQSATFISGSCGELHFPEARVSKSEWNLLCDYICTLYGHLKLGIGILHIFQAVNGQAELAILSPRLYTLVNKQLPHSCFETVRFASALCKLRYSYLFRETGKLRVRMKICFKFNKQSVSFYSMFIR</sequence>
<accession>A0ACB0JXP7</accession>
<keyword evidence="2" id="KW-1185">Reference proteome</keyword>
<comment type="caution">
    <text evidence="1">The sequence shown here is derived from an EMBL/GenBank/DDBJ whole genome shotgun (WGS) entry which is preliminary data.</text>
</comment>
<reference evidence="1" key="1">
    <citation type="submission" date="2023-10" db="EMBL/GenBank/DDBJ databases">
        <authorList>
            <person name="Rodriguez Cubillos JULIANA M."/>
            <person name="De Vega J."/>
        </authorList>
    </citation>
    <scope>NUCLEOTIDE SEQUENCE</scope>
</reference>
<dbReference type="Proteomes" id="UP001177021">
    <property type="component" value="Unassembled WGS sequence"/>
</dbReference>
<dbReference type="EMBL" id="CASHSV030000109">
    <property type="protein sequence ID" value="CAJ2649882.1"/>
    <property type="molecule type" value="Genomic_DNA"/>
</dbReference>